<name>T0L3S5_COLGC</name>
<dbReference type="Proteomes" id="UP000015530">
    <property type="component" value="Unassembled WGS sequence"/>
</dbReference>
<dbReference type="EMBL" id="AMYD01003451">
    <property type="protein sequence ID" value="EQB46301.1"/>
    <property type="molecule type" value="Genomic_DNA"/>
</dbReference>
<evidence type="ECO:0000313" key="1">
    <source>
        <dbReference type="EMBL" id="EQB46301.1"/>
    </source>
</evidence>
<organism evidence="1 2">
    <name type="scientific">Colletotrichum gloeosporioides (strain Cg-14)</name>
    <name type="common">Anthracnose fungus</name>
    <name type="synonym">Glomerella cingulata</name>
    <dbReference type="NCBI Taxonomy" id="1237896"/>
    <lineage>
        <taxon>Eukaryota</taxon>
        <taxon>Fungi</taxon>
        <taxon>Dikarya</taxon>
        <taxon>Ascomycota</taxon>
        <taxon>Pezizomycotina</taxon>
        <taxon>Sordariomycetes</taxon>
        <taxon>Hypocreomycetidae</taxon>
        <taxon>Glomerellales</taxon>
        <taxon>Glomerellaceae</taxon>
        <taxon>Colletotrichum</taxon>
        <taxon>Colletotrichum gloeosporioides species complex</taxon>
    </lineage>
</organism>
<comment type="caution">
    <text evidence="1">The sequence shown here is derived from an EMBL/GenBank/DDBJ whole genome shotgun (WGS) entry which is preliminary data.</text>
</comment>
<evidence type="ECO:0000313" key="2">
    <source>
        <dbReference type="Proteomes" id="UP000015530"/>
    </source>
</evidence>
<reference evidence="2" key="1">
    <citation type="journal article" date="2013" name="Mol. Plant Microbe Interact.">
        <title>Global aspects of pacC regulation of pathogenicity genes in Colletotrichum gloeosporioides as revealed by transcriptome analysis.</title>
        <authorList>
            <person name="Alkan N."/>
            <person name="Meng X."/>
            <person name="Friedlander G."/>
            <person name="Reuveni E."/>
            <person name="Sukno S."/>
            <person name="Sherman A."/>
            <person name="Thon M."/>
            <person name="Fluhr R."/>
            <person name="Prusky D."/>
        </authorList>
    </citation>
    <scope>NUCLEOTIDE SEQUENCE [LARGE SCALE GENOMIC DNA]</scope>
    <source>
        <strain evidence="2">Cg-14</strain>
    </source>
</reference>
<accession>T0L3S5</accession>
<protein>
    <submittedName>
        <fullName evidence="1">Uncharacterized protein</fullName>
    </submittedName>
</protein>
<proteinExistence type="predicted"/>
<gene>
    <name evidence="1" type="ORF">CGLO_14658</name>
</gene>
<sequence>MVIEVWSKEGDVIENLPRARQGKIKGWVNIMKEAAAQMKLFKRSDV</sequence>
<dbReference type="AlphaFoldDB" id="T0L3S5"/>
<dbReference type="STRING" id="1237896.T0L3S5"/>
<dbReference type="HOGENOM" id="CLU_3191283_0_0_1"/>